<accession>B9T7M3</accession>
<dbReference type="Pfam" id="PF21365">
    <property type="entry name" value="Glyco_hydro_31_3rd"/>
    <property type="match status" value="1"/>
</dbReference>
<keyword evidence="7 9" id="KW-0326">Glycosidase</keyword>
<organism evidence="14 15">
    <name type="scientific">Ricinus communis</name>
    <name type="common">Castor bean</name>
    <dbReference type="NCBI Taxonomy" id="3988"/>
    <lineage>
        <taxon>Eukaryota</taxon>
        <taxon>Viridiplantae</taxon>
        <taxon>Streptophyta</taxon>
        <taxon>Embryophyta</taxon>
        <taxon>Tracheophyta</taxon>
        <taxon>Spermatophyta</taxon>
        <taxon>Magnoliopsida</taxon>
        <taxon>eudicotyledons</taxon>
        <taxon>Gunneridae</taxon>
        <taxon>Pentapetalae</taxon>
        <taxon>rosids</taxon>
        <taxon>fabids</taxon>
        <taxon>Malpighiales</taxon>
        <taxon>Euphorbiaceae</taxon>
        <taxon>Acalyphoideae</taxon>
        <taxon>Acalypheae</taxon>
        <taxon>Ricinus</taxon>
    </lineage>
</organism>
<dbReference type="Gene3D" id="3.20.20.80">
    <property type="entry name" value="Glycosidases"/>
    <property type="match status" value="1"/>
</dbReference>
<dbReference type="eggNOG" id="KOG1065">
    <property type="taxonomic scope" value="Eukaryota"/>
</dbReference>
<evidence type="ECO:0000256" key="4">
    <source>
        <dbReference type="ARBA" id="ARBA00022729"/>
    </source>
</evidence>
<dbReference type="EC" id="3.2.1.20" evidence="3"/>
<dbReference type="FunFam" id="2.60.40.1180:FF:000044">
    <property type="entry name" value="Alpha-glucosidase 1"/>
    <property type="match status" value="1"/>
</dbReference>
<comment type="similarity">
    <text evidence="2 9">Belongs to the glycosyl hydrolase 31 family.</text>
</comment>
<evidence type="ECO:0000259" key="11">
    <source>
        <dbReference type="Pfam" id="PF01055"/>
    </source>
</evidence>
<keyword evidence="15" id="KW-1185">Reference proteome</keyword>
<feature type="domain" description="Glycosyl hydrolase family 31 C-terminal" evidence="13">
    <location>
        <begin position="673"/>
        <end position="762"/>
    </location>
</feature>
<dbReference type="PANTHER" id="PTHR22762:SF133">
    <property type="entry name" value="P-TYPE DOMAIN-CONTAINING PROTEIN"/>
    <property type="match status" value="1"/>
</dbReference>
<feature type="domain" description="Glycoside hydrolase family 31 N-terminal" evidence="12">
    <location>
        <begin position="99"/>
        <end position="271"/>
    </location>
</feature>
<dbReference type="KEGG" id="rcu:8261764"/>
<dbReference type="AlphaFoldDB" id="B9T7M3"/>
<dbReference type="PROSITE" id="PS00707">
    <property type="entry name" value="GLYCOSYL_HYDROL_F31_2"/>
    <property type="match status" value="1"/>
</dbReference>
<keyword evidence="6" id="KW-0325">Glycoprotein</keyword>
<dbReference type="InterPro" id="IPR030458">
    <property type="entry name" value="Glyco_hydro_31_AS"/>
</dbReference>
<dbReference type="InterPro" id="IPR000322">
    <property type="entry name" value="Glyco_hydro_31_TIM"/>
</dbReference>
<dbReference type="SUPFAM" id="SSF51445">
    <property type="entry name" value="(Trans)glycosidases"/>
    <property type="match status" value="1"/>
</dbReference>
<dbReference type="InterPro" id="IPR011013">
    <property type="entry name" value="Gal_mutarotase_sf_dom"/>
</dbReference>
<dbReference type="InParanoid" id="B9T7M3"/>
<gene>
    <name evidence="14" type="ORF">RCOM_0252330</name>
</gene>
<dbReference type="Pfam" id="PF13802">
    <property type="entry name" value="Gal_mutarotas_2"/>
    <property type="match status" value="1"/>
</dbReference>
<dbReference type="GO" id="GO:0004553">
    <property type="term" value="F:hydrolase activity, hydrolyzing O-glycosyl compounds"/>
    <property type="evidence" value="ECO:0000318"/>
    <property type="project" value="GO_Central"/>
</dbReference>
<evidence type="ECO:0000256" key="2">
    <source>
        <dbReference type="ARBA" id="ARBA00007806"/>
    </source>
</evidence>
<dbReference type="FunFam" id="3.20.20.80:FF:000016">
    <property type="entry name" value="Maltase-glucoamylase, intestinal"/>
    <property type="match status" value="1"/>
</dbReference>
<dbReference type="InterPro" id="IPR048395">
    <property type="entry name" value="Glyco_hydro_31_C"/>
</dbReference>
<sequence length="914" mass="101976">MVRHNIKPTLSYSHHLLLLLFPILFLSYWIPLLSGQEYEAVGHGYTIDSVTINLPDKSLKADLSLIRNSSIYGTDIQSLNLLASFETKERLRIRITDSKTQRWEIPQDIIPRPTHPSTLKTLSVEESPATHRALYENRILSTPTSDLVFTLHSTTPFGFSVSRKSNGDVLFDASPDTGDPGTFLVFKDQYLQLSSSLPKDRSNLYGIGEHTKSSFRLQPNQTLTLWNADIGSSVQDVNLYGSHPFFLDVRSPSGDGRMPPGSSHGVLVMNSNGMDIVYGGDRISYKIIGGVIDLYIFGGPSPDMVIQQYTELIGRPAPMPYWSFGFHQCRYGYKNLSDVESVVAGYEKAGIPLEVMWTDIDYMDAYKDFTFDPVNFPADQMKQFVDKLHQNGQRYVVIIDPGISLNDSYGTYTRGMEADVFIKRDGVPYLGEVWPGPVYFPDFLKPDTNTFWRDEIKRFRDIVPVDGLWIDMNEISNFITSPPTPSSTLDDPPYKINNAGNQRPINNKTTPATCLHFGSITEYDVHNLYGLLEARATHDALIDVTGKRAFVLSRSTFVSSGKYTAHWTGDIASTWVDLANTIPTMLNFGLFGISMVGADICGFSGNTSEELCRRWIQLGAFYPFARDHSDKFSIRQELYLWDSVAATARKVLGLRYRLLPYFYTLMYEAHTRGTPIARPLFFSFPEDVNTYEISFQFLIGKGVMVSPVLEGGESSVDAYFPKGNWFSLFNYSNSVSSSPGKYVTLDAPADEINVHVKEGNILAMQGEAMTTEAARKTPFELLVVVSSNGCNSSGELFLDGGEDVGMGELGGKWSFLRFYGGSRGNSLFVSSEIENGSFALSQKWIINKVTFIGLAKARKLKAHQVHITKGYKLSGKHPVVETSLDRNGQFGSIEVSGLSILIGEAFNLDVNLMQ</sequence>
<evidence type="ECO:0000256" key="8">
    <source>
        <dbReference type="ARBA" id="ARBA00041343"/>
    </source>
</evidence>
<dbReference type="InterPro" id="IPR030459">
    <property type="entry name" value="Glyco_hydro_31_CS"/>
</dbReference>
<dbReference type="Pfam" id="PF01055">
    <property type="entry name" value="Glyco_hydro_31_2nd"/>
    <property type="match status" value="1"/>
</dbReference>
<dbReference type="InterPro" id="IPR013780">
    <property type="entry name" value="Glyco_hydro_b"/>
</dbReference>
<dbReference type="Gene3D" id="2.60.40.1760">
    <property type="entry name" value="glycosyl hydrolase (family 31)"/>
    <property type="match status" value="1"/>
</dbReference>
<feature type="chain" id="PRO_5002892358" description="alpha-glucosidase" evidence="10">
    <location>
        <begin position="36"/>
        <end position="914"/>
    </location>
</feature>
<keyword evidence="5 9" id="KW-0378">Hydrolase</keyword>
<protein>
    <recommendedName>
        <fullName evidence="3">alpha-glucosidase</fullName>
        <ecNumber evidence="3">3.2.1.20</ecNumber>
    </recommendedName>
    <alternativeName>
        <fullName evidence="8">Maltase</fullName>
    </alternativeName>
</protein>
<evidence type="ECO:0000259" key="13">
    <source>
        <dbReference type="Pfam" id="PF21365"/>
    </source>
</evidence>
<evidence type="ECO:0000313" key="14">
    <source>
        <dbReference type="EMBL" id="EEF28141.1"/>
    </source>
</evidence>
<dbReference type="GO" id="GO:0004558">
    <property type="term" value="F:alpha-1,4-glucosidase activity"/>
    <property type="evidence" value="ECO:0007669"/>
    <property type="project" value="UniProtKB-EC"/>
</dbReference>
<dbReference type="FunCoup" id="B9T7M3">
    <property type="interactions" value="2444"/>
</dbReference>
<dbReference type="Proteomes" id="UP000008311">
    <property type="component" value="Unassembled WGS sequence"/>
</dbReference>
<evidence type="ECO:0000313" key="15">
    <source>
        <dbReference type="Proteomes" id="UP000008311"/>
    </source>
</evidence>
<dbReference type="Gene3D" id="2.60.40.1180">
    <property type="entry name" value="Golgi alpha-mannosidase II"/>
    <property type="match status" value="2"/>
</dbReference>
<dbReference type="STRING" id="3988.B9T7M3"/>
<comment type="catalytic activity">
    <reaction evidence="1">
        <text>Hydrolysis of terminal, non-reducing (1-&gt;4)-linked alpha-D-glucose residues with release of alpha-D-glucose.</text>
        <dbReference type="EC" id="3.2.1.20"/>
    </reaction>
</comment>
<evidence type="ECO:0000259" key="12">
    <source>
        <dbReference type="Pfam" id="PF13802"/>
    </source>
</evidence>
<evidence type="ECO:0000256" key="7">
    <source>
        <dbReference type="ARBA" id="ARBA00023295"/>
    </source>
</evidence>
<dbReference type="InterPro" id="IPR017853">
    <property type="entry name" value="GH"/>
</dbReference>
<dbReference type="PROSITE" id="PS00129">
    <property type="entry name" value="GLYCOSYL_HYDROL_F31_1"/>
    <property type="match status" value="1"/>
</dbReference>
<dbReference type="PANTHER" id="PTHR22762">
    <property type="entry name" value="ALPHA-GLUCOSIDASE"/>
    <property type="match status" value="1"/>
</dbReference>
<name>B9T7M3_RICCO</name>
<proteinExistence type="inferred from homology"/>
<dbReference type="SUPFAM" id="SSF74650">
    <property type="entry name" value="Galactose mutarotase-like"/>
    <property type="match status" value="1"/>
</dbReference>
<dbReference type="GO" id="GO:0005975">
    <property type="term" value="P:carbohydrate metabolic process"/>
    <property type="evidence" value="ECO:0007669"/>
    <property type="project" value="InterPro"/>
</dbReference>
<dbReference type="InterPro" id="IPR025887">
    <property type="entry name" value="Glyco_hydro_31_N_dom"/>
</dbReference>
<evidence type="ECO:0000256" key="3">
    <source>
        <dbReference type="ARBA" id="ARBA00012741"/>
    </source>
</evidence>
<evidence type="ECO:0000256" key="5">
    <source>
        <dbReference type="ARBA" id="ARBA00022801"/>
    </source>
</evidence>
<keyword evidence="4 10" id="KW-0732">Signal</keyword>
<evidence type="ECO:0000256" key="6">
    <source>
        <dbReference type="ARBA" id="ARBA00023180"/>
    </source>
</evidence>
<feature type="domain" description="Glycoside hydrolase family 31 TIM barrel" evidence="11">
    <location>
        <begin position="316"/>
        <end position="665"/>
    </location>
</feature>
<dbReference type="EMBL" id="EQ974774">
    <property type="protein sequence ID" value="EEF28141.1"/>
    <property type="molecule type" value="Genomic_DNA"/>
</dbReference>
<evidence type="ECO:0000256" key="1">
    <source>
        <dbReference type="ARBA" id="ARBA00001657"/>
    </source>
</evidence>
<dbReference type="OrthoDB" id="5839090at2759"/>
<reference evidence="15" key="1">
    <citation type="journal article" date="2010" name="Nat. Biotechnol.">
        <title>Draft genome sequence of the oilseed species Ricinus communis.</title>
        <authorList>
            <person name="Chan A.P."/>
            <person name="Crabtree J."/>
            <person name="Zhao Q."/>
            <person name="Lorenzi H."/>
            <person name="Orvis J."/>
            <person name="Puiu D."/>
            <person name="Melake-Berhan A."/>
            <person name="Jones K.M."/>
            <person name="Redman J."/>
            <person name="Chen G."/>
            <person name="Cahoon E.B."/>
            <person name="Gedil M."/>
            <person name="Stanke M."/>
            <person name="Haas B.J."/>
            <person name="Wortman J.R."/>
            <person name="Fraser-Liggett C.M."/>
            <person name="Ravel J."/>
            <person name="Rabinowicz P.D."/>
        </authorList>
    </citation>
    <scope>NUCLEOTIDE SEQUENCE [LARGE SCALE GENOMIC DNA]</scope>
    <source>
        <strain evidence="15">cv. Hale</strain>
    </source>
</reference>
<dbReference type="SUPFAM" id="SSF51011">
    <property type="entry name" value="Glycosyl hydrolase domain"/>
    <property type="match status" value="1"/>
</dbReference>
<feature type="signal peptide" evidence="10">
    <location>
        <begin position="1"/>
        <end position="35"/>
    </location>
</feature>
<evidence type="ECO:0000256" key="9">
    <source>
        <dbReference type="RuleBase" id="RU361185"/>
    </source>
</evidence>
<dbReference type="CDD" id="cd14752">
    <property type="entry name" value="GH31_N"/>
    <property type="match status" value="1"/>
</dbReference>
<dbReference type="GO" id="GO:0030246">
    <property type="term" value="F:carbohydrate binding"/>
    <property type="evidence" value="ECO:0007669"/>
    <property type="project" value="InterPro"/>
</dbReference>
<evidence type="ECO:0000256" key="10">
    <source>
        <dbReference type="SAM" id="SignalP"/>
    </source>
</evidence>
<dbReference type="CDD" id="cd06602">
    <property type="entry name" value="GH31_MGAM_SI_GAA"/>
    <property type="match status" value="1"/>
</dbReference>